<evidence type="ECO:0000313" key="3">
    <source>
        <dbReference type="EMBL" id="CAB5004328.1"/>
    </source>
</evidence>
<dbReference type="AlphaFoldDB" id="A0A6J7J464"/>
<dbReference type="EMBL" id="CAFBNF010000050">
    <property type="protein sequence ID" value="CAB4937780.1"/>
    <property type="molecule type" value="Genomic_DNA"/>
</dbReference>
<dbReference type="Pfam" id="PF07045">
    <property type="entry name" value="DUF1330"/>
    <property type="match status" value="1"/>
</dbReference>
<dbReference type="SUPFAM" id="SSF54909">
    <property type="entry name" value="Dimeric alpha+beta barrel"/>
    <property type="match status" value="1"/>
</dbReference>
<evidence type="ECO:0000259" key="1">
    <source>
        <dbReference type="Pfam" id="PF07045"/>
    </source>
</evidence>
<feature type="domain" description="DUF1330" evidence="1">
    <location>
        <begin position="32"/>
        <end position="114"/>
    </location>
</feature>
<accession>A0A6J7J464</accession>
<sequence>MTGLNVESDPLAALLIRAGDGAIIVVNFVRLQPGKEAAHQRYLDAVGPILARYGGLPSYAGESLGTLIGEEHWDRVAITHYPSTQALHNFVTDPDFVALAPLRHDALEAGVVHVFRAP</sequence>
<protein>
    <submittedName>
        <fullName evidence="2">Unannotated protein</fullName>
    </submittedName>
</protein>
<reference evidence="2" key="1">
    <citation type="submission" date="2020-05" db="EMBL/GenBank/DDBJ databases">
        <authorList>
            <person name="Chiriac C."/>
            <person name="Salcher M."/>
            <person name="Ghai R."/>
            <person name="Kavagutti S V."/>
        </authorList>
    </citation>
    <scope>NUCLEOTIDE SEQUENCE</scope>
</reference>
<evidence type="ECO:0000313" key="2">
    <source>
        <dbReference type="EMBL" id="CAB4937780.1"/>
    </source>
</evidence>
<gene>
    <name evidence="2" type="ORF">UFOPK3773_00653</name>
    <name evidence="3" type="ORF">UFOPK3992_00872</name>
</gene>
<dbReference type="InterPro" id="IPR010753">
    <property type="entry name" value="DUF1330"/>
</dbReference>
<name>A0A6J7J464_9ZZZZ</name>
<dbReference type="Gene3D" id="3.30.70.100">
    <property type="match status" value="1"/>
</dbReference>
<proteinExistence type="predicted"/>
<organism evidence="2">
    <name type="scientific">freshwater metagenome</name>
    <dbReference type="NCBI Taxonomy" id="449393"/>
    <lineage>
        <taxon>unclassified sequences</taxon>
        <taxon>metagenomes</taxon>
        <taxon>ecological metagenomes</taxon>
    </lineage>
</organism>
<dbReference type="EMBL" id="CAFBOZ010000109">
    <property type="protein sequence ID" value="CAB5004328.1"/>
    <property type="molecule type" value="Genomic_DNA"/>
</dbReference>
<dbReference type="InterPro" id="IPR011008">
    <property type="entry name" value="Dimeric_a/b-barrel"/>
</dbReference>